<gene>
    <name evidence="2" type="ORF">GCM10011511_05560</name>
</gene>
<feature type="transmembrane region" description="Helical" evidence="1">
    <location>
        <begin position="30"/>
        <end position="47"/>
    </location>
</feature>
<reference evidence="2" key="1">
    <citation type="journal article" date="2014" name="Int. J. Syst. Evol. Microbiol.">
        <title>Complete genome sequence of Corynebacterium casei LMG S-19264T (=DSM 44701T), isolated from a smear-ripened cheese.</title>
        <authorList>
            <consortium name="US DOE Joint Genome Institute (JGI-PGF)"/>
            <person name="Walter F."/>
            <person name="Albersmeier A."/>
            <person name="Kalinowski J."/>
            <person name="Ruckert C."/>
        </authorList>
    </citation>
    <scope>NUCLEOTIDE SEQUENCE</scope>
    <source>
        <strain evidence="2">CGMCC 1.15448</strain>
    </source>
</reference>
<keyword evidence="1" id="KW-0472">Membrane</keyword>
<reference evidence="2" key="2">
    <citation type="submission" date="2020-09" db="EMBL/GenBank/DDBJ databases">
        <authorList>
            <person name="Sun Q."/>
            <person name="Zhou Y."/>
        </authorList>
    </citation>
    <scope>NUCLEOTIDE SEQUENCE</scope>
    <source>
        <strain evidence="2">CGMCC 1.15448</strain>
    </source>
</reference>
<evidence type="ECO:0000313" key="2">
    <source>
        <dbReference type="EMBL" id="GGA85406.1"/>
    </source>
</evidence>
<dbReference type="RefSeq" id="WP_188928322.1">
    <property type="nucleotide sequence ID" value="NZ_BMJC01000001.1"/>
</dbReference>
<sequence>MKALFTILVLAAIVFVYVISSSFYVQGELVLAYSLMLSAIASFVFWVKSINLTKAVAKA</sequence>
<keyword evidence="1" id="KW-1133">Transmembrane helix</keyword>
<organism evidence="2 3">
    <name type="scientific">Puia dinghuensis</name>
    <dbReference type="NCBI Taxonomy" id="1792502"/>
    <lineage>
        <taxon>Bacteria</taxon>
        <taxon>Pseudomonadati</taxon>
        <taxon>Bacteroidota</taxon>
        <taxon>Chitinophagia</taxon>
        <taxon>Chitinophagales</taxon>
        <taxon>Chitinophagaceae</taxon>
        <taxon>Puia</taxon>
    </lineage>
</organism>
<protein>
    <submittedName>
        <fullName evidence="2">Uncharacterized protein</fullName>
    </submittedName>
</protein>
<evidence type="ECO:0000313" key="3">
    <source>
        <dbReference type="Proteomes" id="UP000607559"/>
    </source>
</evidence>
<keyword evidence="3" id="KW-1185">Reference proteome</keyword>
<dbReference type="EMBL" id="BMJC01000001">
    <property type="protein sequence ID" value="GGA85406.1"/>
    <property type="molecule type" value="Genomic_DNA"/>
</dbReference>
<accession>A0A8J2XQK6</accession>
<dbReference type="Proteomes" id="UP000607559">
    <property type="component" value="Unassembled WGS sequence"/>
</dbReference>
<keyword evidence="1" id="KW-0812">Transmembrane</keyword>
<dbReference type="AlphaFoldDB" id="A0A8J2XQK6"/>
<name>A0A8J2XQK6_9BACT</name>
<comment type="caution">
    <text evidence="2">The sequence shown here is derived from an EMBL/GenBank/DDBJ whole genome shotgun (WGS) entry which is preliminary data.</text>
</comment>
<proteinExistence type="predicted"/>
<evidence type="ECO:0000256" key="1">
    <source>
        <dbReference type="SAM" id="Phobius"/>
    </source>
</evidence>